<evidence type="ECO:0000256" key="4">
    <source>
        <dbReference type="ARBA" id="ARBA00022824"/>
    </source>
</evidence>
<gene>
    <name evidence="9" type="ORF">OHC33_005011</name>
</gene>
<reference evidence="9 10" key="1">
    <citation type="submission" date="2022-12" db="EMBL/GenBank/DDBJ databases">
        <title>Genomic features and morphological characterization of a novel Knufia sp. strain isolated from spacecraft assembly facility.</title>
        <authorList>
            <person name="Teixeira M."/>
            <person name="Chander A.M."/>
            <person name="Stajich J.E."/>
            <person name="Venkateswaran K."/>
        </authorList>
    </citation>
    <scope>NUCLEOTIDE SEQUENCE [LARGE SCALE GENOMIC DNA]</scope>
    <source>
        <strain evidence="9 10">FJI-L2-BK-P2</strain>
    </source>
</reference>
<accession>A0AAN8ELQ8</accession>
<evidence type="ECO:0000256" key="7">
    <source>
        <dbReference type="RuleBase" id="RU363059"/>
    </source>
</evidence>
<evidence type="ECO:0000313" key="10">
    <source>
        <dbReference type="Proteomes" id="UP001316803"/>
    </source>
</evidence>
<evidence type="ECO:0000256" key="1">
    <source>
        <dbReference type="ARBA" id="ARBA00004477"/>
    </source>
</evidence>
<evidence type="ECO:0000256" key="6">
    <source>
        <dbReference type="ARBA" id="ARBA00023136"/>
    </source>
</evidence>
<dbReference type="InterPro" id="IPR007599">
    <property type="entry name" value="DER1"/>
</dbReference>
<evidence type="ECO:0000256" key="5">
    <source>
        <dbReference type="ARBA" id="ARBA00022989"/>
    </source>
</evidence>
<protein>
    <recommendedName>
        <fullName evidence="7">Derlin</fullName>
    </recommendedName>
</protein>
<name>A0AAN8ELQ8_9EURO</name>
<comment type="caution">
    <text evidence="9">The sequence shown here is derived from an EMBL/GenBank/DDBJ whole genome shotgun (WGS) entry which is preliminary data.</text>
</comment>
<evidence type="ECO:0000256" key="8">
    <source>
        <dbReference type="SAM" id="MobiDB-lite"/>
    </source>
</evidence>
<feature type="compositionally biased region" description="Low complexity" evidence="8">
    <location>
        <begin position="225"/>
        <end position="240"/>
    </location>
</feature>
<dbReference type="Pfam" id="PF04511">
    <property type="entry name" value="DER1"/>
    <property type="match status" value="1"/>
</dbReference>
<sequence length="264" mass="29486">MADIMDKFWSAPPVSRTIVAAIAAESLFVHGGLLSGYRVMFYMPYIFKFPLPELWRLFTPFLLTGGGFNALWDMYMFWTYATQLELNSPRFSQPGNFATYVGFIAISILVTAGLVLQAFVFTQALLLAFIYTYAQDNRGRKVHFIFFQIPAELLPWAMLAMTLLMGGTSAALQQGTGLVAAHLYDFLTRLYPTMQGGRNYIQTPAFVRQFFTAGRTTTTQRAYGTSFQPAPQTQQQSTSSNRGWTSGFSNTWSGRGSGHRLGGD</sequence>
<feature type="transmembrane region" description="Helical" evidence="7">
    <location>
        <begin position="18"/>
        <end position="37"/>
    </location>
</feature>
<dbReference type="GO" id="GO:0005789">
    <property type="term" value="C:endoplasmic reticulum membrane"/>
    <property type="evidence" value="ECO:0007669"/>
    <property type="project" value="UniProtKB-SubCell"/>
</dbReference>
<feature type="transmembrane region" description="Helical" evidence="7">
    <location>
        <begin position="153"/>
        <end position="172"/>
    </location>
</feature>
<dbReference type="EMBL" id="JAKLMC020000010">
    <property type="protein sequence ID" value="KAK5953742.1"/>
    <property type="molecule type" value="Genomic_DNA"/>
</dbReference>
<keyword evidence="3 7" id="KW-0812">Transmembrane</keyword>
<keyword evidence="10" id="KW-1185">Reference proteome</keyword>
<evidence type="ECO:0000256" key="2">
    <source>
        <dbReference type="ARBA" id="ARBA00008917"/>
    </source>
</evidence>
<organism evidence="9 10">
    <name type="scientific">Knufia fluminis</name>
    <dbReference type="NCBI Taxonomy" id="191047"/>
    <lineage>
        <taxon>Eukaryota</taxon>
        <taxon>Fungi</taxon>
        <taxon>Dikarya</taxon>
        <taxon>Ascomycota</taxon>
        <taxon>Pezizomycotina</taxon>
        <taxon>Eurotiomycetes</taxon>
        <taxon>Chaetothyriomycetidae</taxon>
        <taxon>Chaetothyriales</taxon>
        <taxon>Trichomeriaceae</taxon>
        <taxon>Knufia</taxon>
    </lineage>
</organism>
<keyword evidence="6 7" id="KW-0472">Membrane</keyword>
<keyword evidence="5 7" id="KW-1133">Transmembrane helix</keyword>
<evidence type="ECO:0000313" key="9">
    <source>
        <dbReference type="EMBL" id="KAK5953742.1"/>
    </source>
</evidence>
<dbReference type="PANTHER" id="PTHR11009">
    <property type="entry name" value="DER1-LIKE PROTEIN, DERLIN"/>
    <property type="match status" value="1"/>
</dbReference>
<dbReference type="Proteomes" id="UP001316803">
    <property type="component" value="Unassembled WGS sequence"/>
</dbReference>
<dbReference type="SUPFAM" id="SSF144091">
    <property type="entry name" value="Rhomboid-like"/>
    <property type="match status" value="1"/>
</dbReference>
<feature type="transmembrane region" description="Helical" evidence="7">
    <location>
        <begin position="100"/>
        <end position="133"/>
    </location>
</feature>
<comment type="similarity">
    <text evidence="2 7">Belongs to the derlin family.</text>
</comment>
<comment type="function">
    <text evidence="7">May be involved in the degradation of misfolded endoplasmic reticulum (ER) luminal proteins.</text>
</comment>
<dbReference type="InterPro" id="IPR035952">
    <property type="entry name" value="Rhomboid-like_sf"/>
</dbReference>
<dbReference type="GO" id="GO:0006950">
    <property type="term" value="P:response to stress"/>
    <property type="evidence" value="ECO:0007669"/>
    <property type="project" value="UniProtKB-ARBA"/>
</dbReference>
<comment type="subcellular location">
    <subcellularLocation>
        <location evidence="1 7">Endoplasmic reticulum membrane</location>
        <topology evidence="1 7">Multi-pass membrane protein</topology>
    </subcellularLocation>
</comment>
<keyword evidence="4 7" id="KW-0256">Endoplasmic reticulum</keyword>
<feature type="transmembrane region" description="Helical" evidence="7">
    <location>
        <begin position="57"/>
        <end position="80"/>
    </location>
</feature>
<dbReference type="AlphaFoldDB" id="A0AAN8ELQ8"/>
<feature type="compositionally biased region" description="Gly residues" evidence="8">
    <location>
        <begin position="255"/>
        <end position="264"/>
    </location>
</feature>
<evidence type="ECO:0000256" key="3">
    <source>
        <dbReference type="ARBA" id="ARBA00022692"/>
    </source>
</evidence>
<proteinExistence type="inferred from homology"/>
<feature type="region of interest" description="Disordered" evidence="8">
    <location>
        <begin position="223"/>
        <end position="264"/>
    </location>
</feature>
<feature type="compositionally biased region" description="Polar residues" evidence="8">
    <location>
        <begin position="241"/>
        <end position="254"/>
    </location>
</feature>